<evidence type="ECO:0000256" key="1">
    <source>
        <dbReference type="ARBA" id="ARBA00022884"/>
    </source>
</evidence>
<feature type="non-terminal residue" evidence="4">
    <location>
        <position position="250"/>
    </location>
</feature>
<dbReference type="AlphaFoldDB" id="X0WXV3"/>
<dbReference type="SMART" id="SM00322">
    <property type="entry name" value="KH"/>
    <property type="match status" value="1"/>
</dbReference>
<evidence type="ECO:0000313" key="4">
    <source>
        <dbReference type="EMBL" id="GAG35789.1"/>
    </source>
</evidence>
<dbReference type="Pfam" id="PF12072">
    <property type="entry name" value="RNase_Y_N"/>
    <property type="match status" value="1"/>
</dbReference>
<dbReference type="Pfam" id="PF00013">
    <property type="entry name" value="KH_1"/>
    <property type="match status" value="1"/>
</dbReference>
<dbReference type="SUPFAM" id="SSF54791">
    <property type="entry name" value="Eukaryotic type KH-domain (KH-domain type I)"/>
    <property type="match status" value="1"/>
</dbReference>
<accession>X0WXV3</accession>
<protein>
    <recommendedName>
        <fullName evidence="3">K Homology domain-containing protein</fullName>
    </recommendedName>
</protein>
<dbReference type="InterPro" id="IPR022711">
    <property type="entry name" value="RNase_Y_N"/>
</dbReference>
<keyword evidence="1" id="KW-0694">RNA-binding</keyword>
<dbReference type="EMBL" id="BARS01043080">
    <property type="protein sequence ID" value="GAG35789.1"/>
    <property type="molecule type" value="Genomic_DNA"/>
</dbReference>
<feature type="region of interest" description="Disordered" evidence="2">
    <location>
        <begin position="50"/>
        <end position="74"/>
    </location>
</feature>
<dbReference type="CDD" id="cd22431">
    <property type="entry name" value="KH-I_RNaseY"/>
    <property type="match status" value="1"/>
</dbReference>
<dbReference type="InterPro" id="IPR036612">
    <property type="entry name" value="KH_dom_type_1_sf"/>
</dbReference>
<dbReference type="PANTHER" id="PTHR12826:SF15">
    <property type="entry name" value="RIBONUCLEASE Y"/>
    <property type="match status" value="1"/>
</dbReference>
<feature type="non-terminal residue" evidence="4">
    <location>
        <position position="1"/>
    </location>
</feature>
<dbReference type="Gene3D" id="3.30.1370.10">
    <property type="entry name" value="K Homology domain, type 1"/>
    <property type="match status" value="1"/>
</dbReference>
<reference evidence="4" key="1">
    <citation type="journal article" date="2014" name="Front. Microbiol.">
        <title>High frequency of phylogenetically diverse reductive dehalogenase-homologous genes in deep subseafloor sedimentary metagenomes.</title>
        <authorList>
            <person name="Kawai M."/>
            <person name="Futagami T."/>
            <person name="Toyoda A."/>
            <person name="Takaki Y."/>
            <person name="Nishi S."/>
            <person name="Hori S."/>
            <person name="Arai W."/>
            <person name="Tsubouchi T."/>
            <person name="Morono Y."/>
            <person name="Uchiyama I."/>
            <person name="Ito T."/>
            <person name="Fujiyama A."/>
            <person name="Inagaki F."/>
            <person name="Takami H."/>
        </authorList>
    </citation>
    <scope>NUCLEOTIDE SEQUENCE</scope>
    <source>
        <strain evidence="4">Expedition CK06-06</strain>
    </source>
</reference>
<dbReference type="InterPro" id="IPR004088">
    <property type="entry name" value="KH_dom_type_1"/>
</dbReference>
<evidence type="ECO:0000259" key="3">
    <source>
        <dbReference type="SMART" id="SM00322"/>
    </source>
</evidence>
<name>X0WXV3_9ZZZZ</name>
<evidence type="ECO:0000256" key="2">
    <source>
        <dbReference type="SAM" id="MobiDB-lite"/>
    </source>
</evidence>
<dbReference type="InterPro" id="IPR004087">
    <property type="entry name" value="KH_dom"/>
</dbReference>
<dbReference type="PROSITE" id="PS50084">
    <property type="entry name" value="KH_TYPE_1"/>
    <property type="match status" value="1"/>
</dbReference>
<organism evidence="4">
    <name type="scientific">marine sediment metagenome</name>
    <dbReference type="NCBI Taxonomy" id="412755"/>
    <lineage>
        <taxon>unclassified sequences</taxon>
        <taxon>metagenomes</taxon>
        <taxon>ecological metagenomes</taxon>
    </lineage>
</organism>
<gene>
    <name evidence="4" type="ORF">S01H1_65274</name>
</gene>
<dbReference type="PANTHER" id="PTHR12826">
    <property type="entry name" value="RIBONUCLEASE Y"/>
    <property type="match status" value="1"/>
</dbReference>
<sequence>TMRQVVRDIKQEAEGQVAAAHKQLEAEQRATEVAAKEQILQARQKIEQELEAQRNEVEKTKRRLEQREDTMDTRQAELERVSKELGAREQQVEEQHEQAEQLVAAQSDELERISALSRGDARQELLQRLNEELRHERLQLIQNSQQQAQEQAERIARDTIAQAIQRCAVDHTSEGTISVVALPNDDMKGRIIGREGRNIRHLEQLTGVDLIVDDTPEAVVLSGFDPVRREVARIALENLIRDGRIHPGRI</sequence>
<feature type="domain" description="K Homology" evidence="3">
    <location>
        <begin position="174"/>
        <end position="241"/>
    </location>
</feature>
<dbReference type="GO" id="GO:0003723">
    <property type="term" value="F:RNA binding"/>
    <property type="evidence" value="ECO:0007669"/>
    <property type="project" value="UniProtKB-KW"/>
</dbReference>
<proteinExistence type="predicted"/>
<comment type="caution">
    <text evidence="4">The sequence shown here is derived from an EMBL/GenBank/DDBJ whole genome shotgun (WGS) entry which is preliminary data.</text>
</comment>